<reference evidence="1 2" key="1">
    <citation type="submission" date="2024-03" db="EMBL/GenBank/DDBJ databases">
        <title>Human intestinal bacterial collection.</title>
        <authorList>
            <person name="Pauvert C."/>
            <person name="Hitch T.C.A."/>
            <person name="Clavel T."/>
        </authorList>
    </citation>
    <scope>NUCLEOTIDE SEQUENCE [LARGE SCALE GENOMIC DNA]</scope>
    <source>
        <strain evidence="1 2">CLA-AA-H175</strain>
    </source>
</reference>
<keyword evidence="2" id="KW-1185">Reference proteome</keyword>
<gene>
    <name evidence="1" type="ORF">WMO44_12935</name>
</gene>
<sequence length="87" mass="9598">MNGLESYSVVLATLERSAVRFDLRREPQKDSCKAAQGKCSFPWDGIGLAHKRQLRFHRAVCKTAISHKGVPGKASKMILWGRGGTAE</sequence>
<proteinExistence type="predicted"/>
<organism evidence="1 2">
    <name type="scientific">Faecalibacterium tardum</name>
    <dbReference type="NCBI Taxonomy" id="3133156"/>
    <lineage>
        <taxon>Bacteria</taxon>
        <taxon>Bacillati</taxon>
        <taxon>Bacillota</taxon>
        <taxon>Clostridia</taxon>
        <taxon>Eubacteriales</taxon>
        <taxon>Oscillospiraceae</taxon>
        <taxon>Faecalibacterium</taxon>
    </lineage>
</organism>
<dbReference type="Proteomes" id="UP001457197">
    <property type="component" value="Unassembled WGS sequence"/>
</dbReference>
<protein>
    <submittedName>
        <fullName evidence="1">Uncharacterized protein</fullName>
    </submittedName>
</protein>
<evidence type="ECO:0000313" key="1">
    <source>
        <dbReference type="EMBL" id="MEQ2363031.1"/>
    </source>
</evidence>
<dbReference type="EMBL" id="JBBMEO010000033">
    <property type="protein sequence ID" value="MEQ2363031.1"/>
    <property type="molecule type" value="Genomic_DNA"/>
</dbReference>
<evidence type="ECO:0000313" key="2">
    <source>
        <dbReference type="Proteomes" id="UP001457197"/>
    </source>
</evidence>
<accession>A0ABV1B0F2</accession>
<name>A0ABV1B0F2_9FIRM</name>
<comment type="caution">
    <text evidence="1">The sequence shown here is derived from an EMBL/GenBank/DDBJ whole genome shotgun (WGS) entry which is preliminary data.</text>
</comment>